<evidence type="ECO:0000256" key="1">
    <source>
        <dbReference type="SAM" id="Phobius"/>
    </source>
</evidence>
<proteinExistence type="predicted"/>
<dbReference type="Proteomes" id="UP001064262">
    <property type="component" value="Unassembled WGS sequence"/>
</dbReference>
<gene>
    <name evidence="2" type="ORF">N5923_06045</name>
</gene>
<reference evidence="2" key="1">
    <citation type="submission" date="2022-09" db="EMBL/GenBank/DDBJ databases">
        <title>Winslowiella arboricola sp. nov., isolated from bleeding cankers on broadleaf hosts.</title>
        <authorList>
            <person name="Brady C."/>
            <person name="Kaur S."/>
            <person name="Crampton B."/>
            <person name="Maddock D."/>
            <person name="Arnold D."/>
            <person name="Denman S."/>
        </authorList>
    </citation>
    <scope>NUCLEOTIDE SEQUENCE</scope>
    <source>
        <strain evidence="2">BAC 15a-03b</strain>
    </source>
</reference>
<sequence length="54" mass="5750">MIKSLTVINSCCARLFIEEQGGGFNYCCLKQGVGGLLIVSFILILAVADIQTAN</sequence>
<comment type="caution">
    <text evidence="2">The sequence shown here is derived from an EMBL/GenBank/DDBJ whole genome shotgun (WGS) entry which is preliminary data.</text>
</comment>
<keyword evidence="1" id="KW-0472">Membrane</keyword>
<keyword evidence="1" id="KW-1133">Transmembrane helix</keyword>
<evidence type="ECO:0000313" key="3">
    <source>
        <dbReference type="Proteomes" id="UP001064262"/>
    </source>
</evidence>
<evidence type="ECO:0000313" key="2">
    <source>
        <dbReference type="EMBL" id="MCU5777051.1"/>
    </source>
</evidence>
<feature type="transmembrane region" description="Helical" evidence="1">
    <location>
        <begin position="32"/>
        <end position="50"/>
    </location>
</feature>
<accession>A0A9J6PKQ8</accession>
<keyword evidence="1" id="KW-0812">Transmembrane</keyword>
<dbReference type="EMBL" id="JAODIM010000038">
    <property type="protein sequence ID" value="MCU5777051.1"/>
    <property type="molecule type" value="Genomic_DNA"/>
</dbReference>
<keyword evidence="3" id="KW-1185">Reference proteome</keyword>
<dbReference type="AlphaFoldDB" id="A0A9J6PKQ8"/>
<dbReference type="RefSeq" id="WP_267140796.1">
    <property type="nucleotide sequence ID" value="NZ_JAODIL010000043.1"/>
</dbReference>
<organism evidence="2 3">
    <name type="scientific">Winslowiella arboricola</name>
    <dbReference type="NCBI Taxonomy" id="2978220"/>
    <lineage>
        <taxon>Bacteria</taxon>
        <taxon>Pseudomonadati</taxon>
        <taxon>Pseudomonadota</taxon>
        <taxon>Gammaproteobacteria</taxon>
        <taxon>Enterobacterales</taxon>
        <taxon>Erwiniaceae</taxon>
        <taxon>Winslowiella</taxon>
    </lineage>
</organism>
<protein>
    <submittedName>
        <fullName evidence="2">Uncharacterized protein</fullName>
    </submittedName>
</protein>
<name>A0A9J6PKQ8_9GAMM</name>